<sequence length="116" mass="13850">MNNQMDWDFFFRQLTVGMNIDETCFYFSDDPNEEEHYLGYLPQYDKPYWVGYCDIVGGCDFKTAEEMVNAPIFDEKSLKDRWRCVVICSIEGLSYEDWLEDFEHEPVNPQSDEIIE</sequence>
<dbReference type="EMBL" id="JAJEPW010000011">
    <property type="protein sequence ID" value="MCC2128988.1"/>
    <property type="molecule type" value="Genomic_DNA"/>
</dbReference>
<dbReference type="Proteomes" id="UP001199319">
    <property type="component" value="Unassembled WGS sequence"/>
</dbReference>
<comment type="caution">
    <text evidence="1">The sequence shown here is derived from an EMBL/GenBank/DDBJ whole genome shotgun (WGS) entry which is preliminary data.</text>
</comment>
<evidence type="ECO:0000313" key="2">
    <source>
        <dbReference type="Proteomes" id="UP001199319"/>
    </source>
</evidence>
<dbReference type="AlphaFoldDB" id="A0AAE3DCI5"/>
<keyword evidence="2" id="KW-1185">Reference proteome</keyword>
<proteinExistence type="predicted"/>
<dbReference type="RefSeq" id="WP_302928290.1">
    <property type="nucleotide sequence ID" value="NZ_JAJEPW010000011.1"/>
</dbReference>
<evidence type="ECO:0000313" key="1">
    <source>
        <dbReference type="EMBL" id="MCC2128988.1"/>
    </source>
</evidence>
<protein>
    <submittedName>
        <fullName evidence="1">Uncharacterized protein</fullName>
    </submittedName>
</protein>
<reference evidence="1" key="1">
    <citation type="submission" date="2021-10" db="EMBL/GenBank/DDBJ databases">
        <title>Anaerobic single-cell dispensing facilitates the cultivation of human gut bacteria.</title>
        <authorList>
            <person name="Afrizal A."/>
        </authorList>
    </citation>
    <scope>NUCLEOTIDE SEQUENCE</scope>
    <source>
        <strain evidence="1">CLA-AA-H272</strain>
    </source>
</reference>
<accession>A0AAE3DCI5</accession>
<name>A0AAE3DCI5_9FIRM</name>
<organism evidence="1 2">
    <name type="scientific">Brotocaccenecus cirricatena</name>
    <dbReference type="NCBI Taxonomy" id="3064195"/>
    <lineage>
        <taxon>Bacteria</taxon>
        <taxon>Bacillati</taxon>
        <taxon>Bacillota</taxon>
        <taxon>Clostridia</taxon>
        <taxon>Eubacteriales</taxon>
        <taxon>Oscillospiraceae</taxon>
        <taxon>Brotocaccenecus</taxon>
    </lineage>
</organism>
<gene>
    <name evidence="1" type="ORF">LKD37_05560</name>
</gene>